<dbReference type="Proteomes" id="UP001302249">
    <property type="component" value="Chromosome"/>
</dbReference>
<feature type="compositionally biased region" description="Basic and acidic residues" evidence="1">
    <location>
        <begin position="257"/>
        <end position="269"/>
    </location>
</feature>
<protein>
    <recommendedName>
        <fullName evidence="6">LPXTG cell wall anchor domain-containing protein</fullName>
    </recommendedName>
</protein>
<feature type="region of interest" description="Disordered" evidence="1">
    <location>
        <begin position="21"/>
        <end position="172"/>
    </location>
</feature>
<feature type="compositionally biased region" description="Low complexity" evidence="1">
    <location>
        <begin position="224"/>
        <end position="235"/>
    </location>
</feature>
<accession>A0ABZ0B7Q5</accession>
<keyword evidence="2" id="KW-0812">Transmembrane</keyword>
<keyword evidence="3" id="KW-0732">Signal</keyword>
<evidence type="ECO:0000256" key="2">
    <source>
        <dbReference type="SAM" id="Phobius"/>
    </source>
</evidence>
<evidence type="ECO:0000256" key="3">
    <source>
        <dbReference type="SAM" id="SignalP"/>
    </source>
</evidence>
<evidence type="ECO:0000313" key="4">
    <source>
        <dbReference type="EMBL" id="WNO53146.1"/>
    </source>
</evidence>
<sequence>MAMIAALAGFAASAAAQDLQTITPPSSTQSPLVQPAEQPASQDPASQAAPTVQPSASVSAAVGTSAEQADRAASADAVPVDPRALAQAAAEEVAAKETAERQAARVQARSAPEVTSASASRLDAAPASAPDAAPSAAVDRRATVAAPPPAGSPQSVPPESAAPSATGPTPVAENVAVPNANLLWIGLAGLAVVIAGGAFLMSRRRRSPESNTIDGQAPAYATQPAEAPVPAADPAVGRESAPAMPPRPVAAAATMRRNGEPGRHERAAERGPTPDNPFLTRRKRIARARFYDRRERLVAEAANRPSDMPWSRERVPSQHAATAEPAETRGATKSTGWTHGGMRPAFGNG</sequence>
<keyword evidence="5" id="KW-1185">Reference proteome</keyword>
<evidence type="ECO:0000256" key="1">
    <source>
        <dbReference type="SAM" id="MobiDB-lite"/>
    </source>
</evidence>
<feature type="compositionally biased region" description="Low complexity" evidence="1">
    <location>
        <begin position="34"/>
        <end position="92"/>
    </location>
</feature>
<feature type="chain" id="PRO_5045190997" description="LPXTG cell wall anchor domain-containing protein" evidence="3">
    <location>
        <begin position="17"/>
        <end position="349"/>
    </location>
</feature>
<name>A0ABZ0B7Q5_9SPHN</name>
<feature type="region of interest" description="Disordered" evidence="1">
    <location>
        <begin position="302"/>
        <end position="349"/>
    </location>
</feature>
<feature type="compositionally biased region" description="Low complexity" evidence="1">
    <location>
        <begin position="116"/>
        <end position="137"/>
    </location>
</feature>
<evidence type="ECO:0000313" key="5">
    <source>
        <dbReference type="Proteomes" id="UP001302249"/>
    </source>
</evidence>
<dbReference type="EMBL" id="CP135076">
    <property type="protein sequence ID" value="WNO53146.1"/>
    <property type="molecule type" value="Genomic_DNA"/>
</dbReference>
<dbReference type="RefSeq" id="WP_313914319.1">
    <property type="nucleotide sequence ID" value="NZ_CP135076.1"/>
</dbReference>
<feature type="compositionally biased region" description="Polar residues" evidence="1">
    <location>
        <begin position="21"/>
        <end position="32"/>
    </location>
</feature>
<feature type="signal peptide" evidence="3">
    <location>
        <begin position="1"/>
        <end position="16"/>
    </location>
</feature>
<organism evidence="4 5">
    <name type="scientific">Stakelama saccharophila</name>
    <dbReference type="NCBI Taxonomy" id="3075605"/>
    <lineage>
        <taxon>Bacteria</taxon>
        <taxon>Pseudomonadati</taxon>
        <taxon>Pseudomonadota</taxon>
        <taxon>Alphaproteobacteria</taxon>
        <taxon>Sphingomonadales</taxon>
        <taxon>Sphingomonadaceae</taxon>
        <taxon>Stakelama</taxon>
    </lineage>
</organism>
<gene>
    <name evidence="4" type="ORF">RPR59_11910</name>
</gene>
<feature type="region of interest" description="Disordered" evidence="1">
    <location>
        <begin position="206"/>
        <end position="282"/>
    </location>
</feature>
<proteinExistence type="predicted"/>
<feature type="transmembrane region" description="Helical" evidence="2">
    <location>
        <begin position="182"/>
        <end position="201"/>
    </location>
</feature>
<keyword evidence="2" id="KW-1133">Transmembrane helix</keyword>
<feature type="compositionally biased region" description="Basic and acidic residues" evidence="1">
    <location>
        <begin position="93"/>
        <end position="103"/>
    </location>
</feature>
<reference evidence="4 5" key="1">
    <citation type="submission" date="2023-09" db="EMBL/GenBank/DDBJ databases">
        <authorList>
            <person name="Rey-Velasco X."/>
        </authorList>
    </citation>
    <scope>NUCLEOTIDE SEQUENCE [LARGE SCALE GENOMIC DNA]</scope>
    <source>
        <strain evidence="4 5">W311</strain>
    </source>
</reference>
<evidence type="ECO:0008006" key="6">
    <source>
        <dbReference type="Google" id="ProtNLM"/>
    </source>
</evidence>
<keyword evidence="2" id="KW-0472">Membrane</keyword>